<dbReference type="Proteomes" id="UP001324115">
    <property type="component" value="Unassembled WGS sequence"/>
</dbReference>
<feature type="transmembrane region" description="Helical" evidence="1">
    <location>
        <begin position="268"/>
        <end position="287"/>
    </location>
</feature>
<keyword evidence="1" id="KW-1133">Transmembrane helix</keyword>
<dbReference type="GO" id="GO:0016020">
    <property type="term" value="C:membrane"/>
    <property type="evidence" value="ECO:0007669"/>
    <property type="project" value="TreeGrafter"/>
</dbReference>
<dbReference type="PANTHER" id="PTHR12242">
    <property type="entry name" value="OS02G0130600 PROTEIN-RELATED"/>
    <property type="match status" value="1"/>
</dbReference>
<feature type="transmembrane region" description="Helical" evidence="1">
    <location>
        <begin position="224"/>
        <end position="248"/>
    </location>
</feature>
<gene>
    <name evidence="2" type="ORF">RGQ29_008624</name>
</gene>
<dbReference type="EMBL" id="JAXUIC010000012">
    <property type="protein sequence ID" value="KAK4559481.1"/>
    <property type="molecule type" value="Genomic_DNA"/>
</dbReference>
<sequence>MSILDDTQYWVQWQVPVCAFIVAAPAVLALRFVKKLKDQPLNYADLWTPCWKNFSPVWLLYYRAFAFVCLAWMLYEMVVFAGAFCFFFYTQISISEKVILRAQSSHFCDHGRQLHPQFIGKLGTIVSAYGCRLSSKKPHSKNGDSAESVQGELEEIQQKVGLWGYLMLITYQTCAGAVMLTDIVFWCILVPFLLGDQFSITLLIGGIHSLNAVFLILDTALNRLPLLWSGFAYFVLWSCLYVTFQWVIRACGFYKWWPYPFLELNTPWAPIWYFSLALVHVLCYGIYVQIEKMKISVLPGLFPQAFVKSF</sequence>
<feature type="transmembrane region" description="Helical" evidence="1">
    <location>
        <begin position="198"/>
        <end position="217"/>
    </location>
</feature>
<dbReference type="PANTHER" id="PTHR12242:SF38">
    <property type="entry name" value="TRANSMEMBRANE PROTEIN"/>
    <property type="match status" value="1"/>
</dbReference>
<keyword evidence="3" id="KW-1185">Reference proteome</keyword>
<organism evidence="2 3">
    <name type="scientific">Quercus rubra</name>
    <name type="common">Northern red oak</name>
    <name type="synonym">Quercus borealis</name>
    <dbReference type="NCBI Taxonomy" id="3512"/>
    <lineage>
        <taxon>Eukaryota</taxon>
        <taxon>Viridiplantae</taxon>
        <taxon>Streptophyta</taxon>
        <taxon>Embryophyta</taxon>
        <taxon>Tracheophyta</taxon>
        <taxon>Spermatophyta</taxon>
        <taxon>Magnoliopsida</taxon>
        <taxon>eudicotyledons</taxon>
        <taxon>Gunneridae</taxon>
        <taxon>Pentapetalae</taxon>
        <taxon>rosids</taxon>
        <taxon>fabids</taxon>
        <taxon>Fagales</taxon>
        <taxon>Fagaceae</taxon>
        <taxon>Quercus</taxon>
    </lineage>
</organism>
<evidence type="ECO:0000313" key="3">
    <source>
        <dbReference type="Proteomes" id="UP001324115"/>
    </source>
</evidence>
<feature type="transmembrane region" description="Helical" evidence="1">
    <location>
        <begin position="12"/>
        <end position="33"/>
    </location>
</feature>
<dbReference type="AlphaFoldDB" id="A0AAN7I5H4"/>
<feature type="transmembrane region" description="Helical" evidence="1">
    <location>
        <begin position="64"/>
        <end position="89"/>
    </location>
</feature>
<evidence type="ECO:0000313" key="2">
    <source>
        <dbReference type="EMBL" id="KAK4559481.1"/>
    </source>
</evidence>
<feature type="transmembrane region" description="Helical" evidence="1">
    <location>
        <begin position="165"/>
        <end position="192"/>
    </location>
</feature>
<accession>A0AAN7I5H4</accession>
<comment type="caution">
    <text evidence="2">The sequence shown here is derived from an EMBL/GenBank/DDBJ whole genome shotgun (WGS) entry which is preliminary data.</text>
</comment>
<reference evidence="2 3" key="1">
    <citation type="journal article" date="2023" name="G3 (Bethesda)">
        <title>A haplotype-resolved chromosome-scale genome for Quercus rubra L. provides insights into the genetics of adaptive traits for red oak species.</title>
        <authorList>
            <person name="Kapoor B."/>
            <person name="Jenkins J."/>
            <person name="Schmutz J."/>
            <person name="Zhebentyayeva T."/>
            <person name="Kuelheim C."/>
            <person name="Coggeshall M."/>
            <person name="Heim C."/>
            <person name="Lasky J.R."/>
            <person name="Leites L."/>
            <person name="Islam-Faridi N."/>
            <person name="Romero-Severson J."/>
            <person name="DeLeo V.L."/>
            <person name="Lucas S.M."/>
            <person name="Lazic D."/>
            <person name="Gailing O."/>
            <person name="Carlson J."/>
            <person name="Staton M."/>
        </authorList>
    </citation>
    <scope>NUCLEOTIDE SEQUENCE [LARGE SCALE GENOMIC DNA]</scope>
    <source>
        <strain evidence="2">Pseudo-F2</strain>
    </source>
</reference>
<protein>
    <submittedName>
        <fullName evidence="2">Uncharacterized protein</fullName>
    </submittedName>
</protein>
<evidence type="ECO:0000256" key="1">
    <source>
        <dbReference type="SAM" id="Phobius"/>
    </source>
</evidence>
<proteinExistence type="predicted"/>
<keyword evidence="1" id="KW-0812">Transmembrane</keyword>
<name>A0AAN7I5H4_QUERU</name>
<keyword evidence="1" id="KW-0472">Membrane</keyword>